<name>A0ABQ8ABG0_BRANA</name>
<dbReference type="InterPro" id="IPR003871">
    <property type="entry name" value="RFA1B/D_OB_1st"/>
</dbReference>
<comment type="caution">
    <text evidence="2">The sequence shown here is derived from an EMBL/GenBank/DDBJ whole genome shotgun (WGS) entry which is preliminary data.</text>
</comment>
<dbReference type="EMBL" id="JAGKQM010000013">
    <property type="protein sequence ID" value="KAH0889862.1"/>
    <property type="molecule type" value="Genomic_DNA"/>
</dbReference>
<evidence type="ECO:0000313" key="2">
    <source>
        <dbReference type="EMBL" id="KAH0889862.1"/>
    </source>
</evidence>
<gene>
    <name evidence="2" type="ORF">HID58_052291</name>
</gene>
<proteinExistence type="predicted"/>
<evidence type="ECO:0000313" key="3">
    <source>
        <dbReference type="Proteomes" id="UP000824890"/>
    </source>
</evidence>
<dbReference type="Pfam" id="PF02721">
    <property type="entry name" value="DUF223"/>
    <property type="match status" value="1"/>
</dbReference>
<keyword evidence="3" id="KW-1185">Reference proteome</keyword>
<evidence type="ECO:0000259" key="1">
    <source>
        <dbReference type="Pfam" id="PF02721"/>
    </source>
</evidence>
<organism evidence="2 3">
    <name type="scientific">Brassica napus</name>
    <name type="common">Rape</name>
    <dbReference type="NCBI Taxonomy" id="3708"/>
    <lineage>
        <taxon>Eukaryota</taxon>
        <taxon>Viridiplantae</taxon>
        <taxon>Streptophyta</taxon>
        <taxon>Embryophyta</taxon>
        <taxon>Tracheophyta</taxon>
        <taxon>Spermatophyta</taxon>
        <taxon>Magnoliopsida</taxon>
        <taxon>eudicotyledons</taxon>
        <taxon>Gunneridae</taxon>
        <taxon>Pentapetalae</taxon>
        <taxon>rosids</taxon>
        <taxon>malvids</taxon>
        <taxon>Brassicales</taxon>
        <taxon>Brassicaceae</taxon>
        <taxon>Brassiceae</taxon>
        <taxon>Brassica</taxon>
    </lineage>
</organism>
<dbReference type="InterPro" id="IPR012340">
    <property type="entry name" value="NA-bd_OB-fold"/>
</dbReference>
<sequence>MKHWSYFLCSIEQGSTIQGTISDEIMRSNRTIMGEGEWYEIFNFKLRFNFRQFRTTKNRFHVITGENTVVRKVTTTAPCNYYGFKEFKTILRGLAHPMYSVGRLTWIKNIEGCSKIEFEPNIPQIQSFRQL</sequence>
<dbReference type="Proteomes" id="UP000824890">
    <property type="component" value="Unassembled WGS sequence"/>
</dbReference>
<dbReference type="Gene3D" id="2.40.50.140">
    <property type="entry name" value="Nucleic acid-binding proteins"/>
    <property type="match status" value="1"/>
</dbReference>
<reference evidence="2 3" key="1">
    <citation type="submission" date="2021-05" db="EMBL/GenBank/DDBJ databases">
        <title>Genome Assembly of Synthetic Allotetraploid Brassica napus Reveals Homoeologous Exchanges between Subgenomes.</title>
        <authorList>
            <person name="Davis J.T."/>
        </authorList>
    </citation>
    <scope>NUCLEOTIDE SEQUENCE [LARGE SCALE GENOMIC DNA]</scope>
    <source>
        <strain evidence="3">cv. Da-Ae</strain>
        <tissue evidence="2">Seedling</tissue>
    </source>
</reference>
<protein>
    <recommendedName>
        <fullName evidence="1">Replication protein A 70 kDa DNA-binding subunit B/D first OB fold domain-containing protein</fullName>
    </recommendedName>
</protein>
<feature type="domain" description="Replication protein A 70 kDa DNA-binding subunit B/D first OB fold" evidence="1">
    <location>
        <begin position="12"/>
        <end position="72"/>
    </location>
</feature>
<accession>A0ABQ8ABG0</accession>